<reference evidence="1 2" key="1">
    <citation type="submission" date="2018-12" db="EMBL/GenBank/DDBJ databases">
        <authorList>
            <consortium name="Pathogen Informatics"/>
        </authorList>
    </citation>
    <scope>NUCLEOTIDE SEQUENCE [LARGE SCALE GENOMIC DNA]</scope>
    <source>
        <strain evidence="1 2">NCTC11951</strain>
    </source>
</reference>
<dbReference type="AlphaFoldDB" id="A0A3S4U7R0"/>
<gene>
    <name evidence="1" type="ORF">NCTC11951_01336</name>
</gene>
<dbReference type="Proteomes" id="UP000275504">
    <property type="component" value="Chromosome"/>
</dbReference>
<keyword evidence="1" id="KW-0808">Transferase</keyword>
<organism evidence="1 2">
    <name type="scientific">Campylobacter jejuni subsp. doylei</name>
    <dbReference type="NCBI Taxonomy" id="32021"/>
    <lineage>
        <taxon>Bacteria</taxon>
        <taxon>Pseudomonadati</taxon>
        <taxon>Campylobacterota</taxon>
        <taxon>Epsilonproteobacteria</taxon>
        <taxon>Campylobacterales</taxon>
        <taxon>Campylobacteraceae</taxon>
        <taxon>Campylobacter</taxon>
    </lineage>
</organism>
<name>A0A3S4U7R0_CAMJU</name>
<dbReference type="Gene3D" id="3.40.50.11350">
    <property type="match status" value="1"/>
</dbReference>
<accession>A0A3S4U7R0</accession>
<evidence type="ECO:0000313" key="2">
    <source>
        <dbReference type="Proteomes" id="UP000275504"/>
    </source>
</evidence>
<protein>
    <submittedName>
        <fullName evidence="1">Sugar transferase</fullName>
    </submittedName>
</protein>
<dbReference type="GO" id="GO:0016740">
    <property type="term" value="F:transferase activity"/>
    <property type="evidence" value="ECO:0007669"/>
    <property type="project" value="UniProtKB-KW"/>
</dbReference>
<proteinExistence type="predicted"/>
<dbReference type="EMBL" id="LR134359">
    <property type="protein sequence ID" value="VEG62206.1"/>
    <property type="molecule type" value="Genomic_DNA"/>
</dbReference>
<evidence type="ECO:0000313" key="1">
    <source>
        <dbReference type="EMBL" id="VEG62206.1"/>
    </source>
</evidence>
<sequence>MAKIIAARYDGFGERMLAFLNAIYISKNTNLEFCYKWPYQEYSGKIFESTNCSNKVVVNPYNDIVDENNFFSKKFIKKYSIELKESFFDGSLLFSKNNRLKLQDIYKYPKECLLGYFSTQYDLSQICNDVNSSEYYEDIKNIWDNLDLVNNFKLIKEQVANMEIVKNGFTALHIRMGDAIYYDNGNNAFFAKKKNFPIHLAVEIIKEEISKNQLIVIFSDDYETSVIVKDFVEDLMSIRGKILVIRDYISKLQLNHFESSFFEIELMRYASKIYGSGRSGFSNLAFRISGGKSEFISIHDYFTDNQKYNIFMKYINQLEIHPYAKAFSYLHLYIIANNLMLDISIQKRMIENAIMLVNNTRSYVYYFIYMYLLLQEEKYFEVETYIKEKCTTDRDYFFSYLFQIDGYDNTLLYSFLFFEFLKIQDIIKYPFICFILCKLFDVIKIHKLKCDINDKLYLERLNTIVNFLNTFSECNVNFNYSTGAVYRVENQLSYKIGKILINTKDIKSILKAPIEIIMSVLEHKRKSKIYQTLVNIDKKYAMPPLESYSDFHEALRLKEHLTYKLGKSFLDNPYVFIFKVKKIYKEWKNNKGV</sequence>